<gene>
    <name evidence="1" type="ORF">Amon02_000475300</name>
</gene>
<evidence type="ECO:0000313" key="2">
    <source>
        <dbReference type="Proteomes" id="UP001165064"/>
    </source>
</evidence>
<sequence length="390" mass="42421">MLQKSQRIRIAIDRGGTFCDIWADIPGQGELVFKILSEDPQNYPDAPAEGIRLVLQKATGHDISRGTKLDGNLIEWVRMGTTVATNALLEKNGEPFIYLTTQGFQDVLEIGTQSRPELFNLKISKPKVLYSDVIEAEERITVESSSDDPNPSNIDINDPSVILTPSGTYIRIIKPINLEKLKFQLEAARDRGYQSIAINFAHSYLYDEHEKLAGDLAKQLGFKYISLSSDVSRTIKYLERGNSTCMDAYLTPHVQRYVEQFLSSFETVPIIQFMQSDGGLADAKLFKGINAILSGPAGGVVGVSETCYFGKPLVGFDMGGTSTDVSRIDGNGFEVSFSNSTAGFDIAAGQLQIHTVAAGGGSILRFENGLFHVGPQSAGSDPGPALVKNL</sequence>
<proteinExistence type="predicted"/>
<reference evidence="1" key="1">
    <citation type="submission" date="2023-04" db="EMBL/GenBank/DDBJ databases">
        <title>Ambrosiozyma monospora NBRC 10751.</title>
        <authorList>
            <person name="Ichikawa N."/>
            <person name="Sato H."/>
            <person name="Tonouchi N."/>
        </authorList>
    </citation>
    <scope>NUCLEOTIDE SEQUENCE</scope>
    <source>
        <strain evidence="1">NBRC 10751</strain>
    </source>
</reference>
<accession>A0ACB5T4S9</accession>
<comment type="caution">
    <text evidence="1">The sequence shown here is derived from an EMBL/GenBank/DDBJ whole genome shotgun (WGS) entry which is preliminary data.</text>
</comment>
<protein>
    <submittedName>
        <fullName evidence="1">Unnamed protein product</fullName>
    </submittedName>
</protein>
<evidence type="ECO:0000313" key="1">
    <source>
        <dbReference type="EMBL" id="GME81085.1"/>
    </source>
</evidence>
<dbReference type="EMBL" id="BSXS01003341">
    <property type="protein sequence ID" value="GME81085.1"/>
    <property type="molecule type" value="Genomic_DNA"/>
</dbReference>
<name>A0ACB5T4S9_AMBMO</name>
<keyword evidence="2" id="KW-1185">Reference proteome</keyword>
<organism evidence="1 2">
    <name type="scientific">Ambrosiozyma monospora</name>
    <name type="common">Yeast</name>
    <name type="synonym">Endomycopsis monosporus</name>
    <dbReference type="NCBI Taxonomy" id="43982"/>
    <lineage>
        <taxon>Eukaryota</taxon>
        <taxon>Fungi</taxon>
        <taxon>Dikarya</taxon>
        <taxon>Ascomycota</taxon>
        <taxon>Saccharomycotina</taxon>
        <taxon>Pichiomycetes</taxon>
        <taxon>Pichiales</taxon>
        <taxon>Pichiaceae</taxon>
        <taxon>Ambrosiozyma</taxon>
    </lineage>
</organism>
<dbReference type="Proteomes" id="UP001165064">
    <property type="component" value="Unassembled WGS sequence"/>
</dbReference>